<dbReference type="AlphaFoldDB" id="A0A8T2R2U4"/>
<dbReference type="Proteomes" id="UP000825935">
    <property type="component" value="Chromosome 30"/>
</dbReference>
<sequence length="45" mass="4846">MPRKGGMAMTVMVCVIANRSSFIIIENDANAFVATTAKVINVGFR</sequence>
<accession>A0A8T2R2U4</accession>
<reference evidence="1" key="1">
    <citation type="submission" date="2021-08" db="EMBL/GenBank/DDBJ databases">
        <title>WGS assembly of Ceratopteris richardii.</title>
        <authorList>
            <person name="Marchant D.B."/>
            <person name="Chen G."/>
            <person name="Jenkins J."/>
            <person name="Shu S."/>
            <person name="Leebens-Mack J."/>
            <person name="Grimwood J."/>
            <person name="Schmutz J."/>
            <person name="Soltis P."/>
            <person name="Soltis D."/>
            <person name="Chen Z.-H."/>
        </authorList>
    </citation>
    <scope>NUCLEOTIDE SEQUENCE</scope>
    <source>
        <strain evidence="1">Whitten #5841</strain>
        <tissue evidence="1">Leaf</tissue>
    </source>
</reference>
<keyword evidence="2" id="KW-1185">Reference proteome</keyword>
<gene>
    <name evidence="1" type="ORF">KP509_30G042300</name>
</gene>
<dbReference type="EMBL" id="CM035435">
    <property type="protein sequence ID" value="KAH7290317.1"/>
    <property type="molecule type" value="Genomic_DNA"/>
</dbReference>
<evidence type="ECO:0000313" key="2">
    <source>
        <dbReference type="Proteomes" id="UP000825935"/>
    </source>
</evidence>
<protein>
    <submittedName>
        <fullName evidence="1">Uncharacterized protein</fullName>
    </submittedName>
</protein>
<name>A0A8T2R2U4_CERRI</name>
<organism evidence="1 2">
    <name type="scientific">Ceratopteris richardii</name>
    <name type="common">Triangle waterfern</name>
    <dbReference type="NCBI Taxonomy" id="49495"/>
    <lineage>
        <taxon>Eukaryota</taxon>
        <taxon>Viridiplantae</taxon>
        <taxon>Streptophyta</taxon>
        <taxon>Embryophyta</taxon>
        <taxon>Tracheophyta</taxon>
        <taxon>Polypodiopsida</taxon>
        <taxon>Polypodiidae</taxon>
        <taxon>Polypodiales</taxon>
        <taxon>Pteridineae</taxon>
        <taxon>Pteridaceae</taxon>
        <taxon>Parkerioideae</taxon>
        <taxon>Ceratopteris</taxon>
    </lineage>
</organism>
<evidence type="ECO:0000313" key="1">
    <source>
        <dbReference type="EMBL" id="KAH7290317.1"/>
    </source>
</evidence>
<comment type="caution">
    <text evidence="1">The sequence shown here is derived from an EMBL/GenBank/DDBJ whole genome shotgun (WGS) entry which is preliminary data.</text>
</comment>
<proteinExistence type="predicted"/>